<dbReference type="RefSeq" id="WP_352066063.1">
    <property type="nucleotide sequence ID" value="NZ_JBEPAZ010000089.1"/>
</dbReference>
<proteinExistence type="predicted"/>
<dbReference type="Proteomes" id="UP001470023">
    <property type="component" value="Unassembled WGS sequence"/>
</dbReference>
<keyword evidence="1" id="KW-1133">Transmembrane helix</keyword>
<evidence type="ECO:0000313" key="3">
    <source>
        <dbReference type="Proteomes" id="UP001470023"/>
    </source>
</evidence>
<sequence length="91" mass="8828">MPTETTLAVPVPVEPVRTDPASRFGAPQAFTAVSFPVLGGALHVAGVPLQDIFVLLGGCGALGAAAVVAVGGGRRRAAALAGAVLRAAAGK</sequence>
<keyword evidence="1" id="KW-0812">Transmembrane</keyword>
<evidence type="ECO:0000256" key="1">
    <source>
        <dbReference type="SAM" id="Phobius"/>
    </source>
</evidence>
<feature type="transmembrane region" description="Helical" evidence="1">
    <location>
        <begin position="52"/>
        <end position="70"/>
    </location>
</feature>
<reference evidence="2 3" key="1">
    <citation type="submission" date="2024-06" db="EMBL/GenBank/DDBJ databases">
        <title>The Natural Products Discovery Center: Release of the First 8490 Sequenced Strains for Exploring Actinobacteria Biosynthetic Diversity.</title>
        <authorList>
            <person name="Kalkreuter E."/>
            <person name="Kautsar S.A."/>
            <person name="Yang D."/>
            <person name="Bader C.D."/>
            <person name="Teijaro C.N."/>
            <person name="Fluegel L."/>
            <person name="Davis C.M."/>
            <person name="Simpson J.R."/>
            <person name="Lauterbach L."/>
            <person name="Steele A.D."/>
            <person name="Gui C."/>
            <person name="Meng S."/>
            <person name="Li G."/>
            <person name="Viehrig K."/>
            <person name="Ye F."/>
            <person name="Su P."/>
            <person name="Kiefer A.F."/>
            <person name="Nichols A."/>
            <person name="Cepeda A.J."/>
            <person name="Yan W."/>
            <person name="Fan B."/>
            <person name="Jiang Y."/>
            <person name="Adhikari A."/>
            <person name="Zheng C.-J."/>
            <person name="Schuster L."/>
            <person name="Cowan T.M."/>
            <person name="Smanski M.J."/>
            <person name="Chevrette M.G."/>
            <person name="De Carvalho L.P.S."/>
            <person name="Shen B."/>
        </authorList>
    </citation>
    <scope>NUCLEOTIDE SEQUENCE [LARGE SCALE GENOMIC DNA]</scope>
    <source>
        <strain evidence="2 3">NPDC001166</strain>
    </source>
</reference>
<gene>
    <name evidence="2" type="ORF">ABT272_41890</name>
</gene>
<evidence type="ECO:0000313" key="2">
    <source>
        <dbReference type="EMBL" id="MER6434180.1"/>
    </source>
</evidence>
<keyword evidence="3" id="KW-1185">Reference proteome</keyword>
<name>A0ABV1UKH6_9ACTN</name>
<protein>
    <submittedName>
        <fullName evidence="2">Uncharacterized protein</fullName>
    </submittedName>
</protein>
<comment type="caution">
    <text evidence="2">The sequence shown here is derived from an EMBL/GenBank/DDBJ whole genome shotgun (WGS) entry which is preliminary data.</text>
</comment>
<keyword evidence="1" id="KW-0472">Membrane</keyword>
<dbReference type="EMBL" id="JBEPAZ010000089">
    <property type="protein sequence ID" value="MER6434180.1"/>
    <property type="molecule type" value="Genomic_DNA"/>
</dbReference>
<accession>A0ABV1UKH6</accession>
<organism evidence="2 3">
    <name type="scientific">Streptomyces sp. 900105245</name>
    <dbReference type="NCBI Taxonomy" id="3154379"/>
    <lineage>
        <taxon>Bacteria</taxon>
        <taxon>Bacillati</taxon>
        <taxon>Actinomycetota</taxon>
        <taxon>Actinomycetes</taxon>
        <taxon>Kitasatosporales</taxon>
        <taxon>Streptomycetaceae</taxon>
        <taxon>Streptomyces</taxon>
    </lineage>
</organism>